<proteinExistence type="inferred from homology"/>
<organism evidence="4 5">
    <name type="scientific">Rhodocollybia butyracea</name>
    <dbReference type="NCBI Taxonomy" id="206335"/>
    <lineage>
        <taxon>Eukaryota</taxon>
        <taxon>Fungi</taxon>
        <taxon>Dikarya</taxon>
        <taxon>Basidiomycota</taxon>
        <taxon>Agaricomycotina</taxon>
        <taxon>Agaricomycetes</taxon>
        <taxon>Agaricomycetidae</taxon>
        <taxon>Agaricales</taxon>
        <taxon>Marasmiineae</taxon>
        <taxon>Omphalotaceae</taxon>
        <taxon>Rhodocollybia</taxon>
    </lineage>
</organism>
<dbReference type="InterPro" id="IPR051450">
    <property type="entry name" value="Gfo/Idh/MocA_Oxidoreductases"/>
</dbReference>
<evidence type="ECO:0000313" key="5">
    <source>
        <dbReference type="Proteomes" id="UP000772434"/>
    </source>
</evidence>
<dbReference type="GO" id="GO:0000166">
    <property type="term" value="F:nucleotide binding"/>
    <property type="evidence" value="ECO:0007669"/>
    <property type="project" value="InterPro"/>
</dbReference>
<dbReference type="EMBL" id="JADNRY010000056">
    <property type="protein sequence ID" value="KAF9068902.1"/>
    <property type="molecule type" value="Genomic_DNA"/>
</dbReference>
<dbReference type="InterPro" id="IPR055170">
    <property type="entry name" value="GFO_IDH_MocA-like_dom"/>
</dbReference>
<evidence type="ECO:0000313" key="4">
    <source>
        <dbReference type="EMBL" id="KAF9068902.1"/>
    </source>
</evidence>
<comment type="caution">
    <text evidence="4">The sequence shown here is derived from an EMBL/GenBank/DDBJ whole genome shotgun (WGS) entry which is preliminary data.</text>
</comment>
<comment type="similarity">
    <text evidence="1">Belongs to the Gfo/Idh/MocA family.</text>
</comment>
<dbReference type="InterPro" id="IPR000683">
    <property type="entry name" value="Gfo/Idh/MocA-like_OxRdtase_N"/>
</dbReference>
<dbReference type="PANTHER" id="PTHR43377">
    <property type="entry name" value="BILIVERDIN REDUCTASE A"/>
    <property type="match status" value="1"/>
</dbReference>
<dbReference type="Proteomes" id="UP000772434">
    <property type="component" value="Unassembled WGS sequence"/>
</dbReference>
<dbReference type="Gene3D" id="3.40.50.720">
    <property type="entry name" value="NAD(P)-binding Rossmann-like Domain"/>
    <property type="match status" value="1"/>
</dbReference>
<sequence>LIGIRHTLHCLSSPLVNLTSIVDPAPAGAELAAKYNLVHFTDLDGMLAARGRSEILVSGVILATPNTTHVPLGIKLVNAGIHVLVEKPLSVTVESGKSLLVENIKPGCGRILVGHHRRFNTYVIQAKKMIDEGRILAVQGTWTLLKPLSYFSSPTSWRKELGSGGTILINLIHELDLLRYFMGDVVKVYCERGHSIRNFEVEETGAVVLSFKNGAVGTFIFSDAVASPHSWEGASTCVPQTLLVA</sequence>
<reference evidence="4" key="1">
    <citation type="submission" date="2020-11" db="EMBL/GenBank/DDBJ databases">
        <authorList>
            <consortium name="DOE Joint Genome Institute"/>
            <person name="Ahrendt S."/>
            <person name="Riley R."/>
            <person name="Andreopoulos W."/>
            <person name="Labutti K."/>
            <person name="Pangilinan J."/>
            <person name="Ruiz-Duenas F.J."/>
            <person name="Barrasa J.M."/>
            <person name="Sanchez-Garcia M."/>
            <person name="Camarero S."/>
            <person name="Miyauchi S."/>
            <person name="Serrano A."/>
            <person name="Linde D."/>
            <person name="Babiker R."/>
            <person name="Drula E."/>
            <person name="Ayuso-Fernandez I."/>
            <person name="Pacheco R."/>
            <person name="Padilla G."/>
            <person name="Ferreira P."/>
            <person name="Barriuso J."/>
            <person name="Kellner H."/>
            <person name="Castanera R."/>
            <person name="Alfaro M."/>
            <person name="Ramirez L."/>
            <person name="Pisabarro A.G."/>
            <person name="Kuo A."/>
            <person name="Tritt A."/>
            <person name="Lipzen A."/>
            <person name="He G."/>
            <person name="Yan M."/>
            <person name="Ng V."/>
            <person name="Cullen D."/>
            <person name="Martin F."/>
            <person name="Rosso M.-N."/>
            <person name="Henrissat B."/>
            <person name="Hibbett D."/>
            <person name="Martinez A.T."/>
            <person name="Grigoriev I.V."/>
        </authorList>
    </citation>
    <scope>NUCLEOTIDE SEQUENCE</scope>
    <source>
        <strain evidence="4">AH 40177</strain>
    </source>
</reference>
<feature type="domain" description="Gfo/Idh/MocA-like oxidoreductase N-terminal" evidence="2">
    <location>
        <begin position="12"/>
        <end position="102"/>
    </location>
</feature>
<gene>
    <name evidence="4" type="ORF">BDP27DRAFT_1223524</name>
</gene>
<dbReference type="AlphaFoldDB" id="A0A9P5PTI3"/>
<feature type="non-terminal residue" evidence="4">
    <location>
        <position position="1"/>
    </location>
</feature>
<evidence type="ECO:0000259" key="2">
    <source>
        <dbReference type="Pfam" id="PF01408"/>
    </source>
</evidence>
<dbReference type="SUPFAM" id="SSF51735">
    <property type="entry name" value="NAD(P)-binding Rossmann-fold domains"/>
    <property type="match status" value="1"/>
</dbReference>
<keyword evidence="5" id="KW-1185">Reference proteome</keyword>
<dbReference type="Gene3D" id="3.30.360.10">
    <property type="entry name" value="Dihydrodipicolinate Reductase, domain 2"/>
    <property type="match status" value="1"/>
</dbReference>
<evidence type="ECO:0000259" key="3">
    <source>
        <dbReference type="Pfam" id="PF22725"/>
    </source>
</evidence>
<protein>
    <submittedName>
        <fullName evidence="4">Uncharacterized protein</fullName>
    </submittedName>
</protein>
<dbReference type="Pfam" id="PF22725">
    <property type="entry name" value="GFO_IDH_MocA_C3"/>
    <property type="match status" value="1"/>
</dbReference>
<feature type="domain" description="GFO/IDH/MocA-like oxidoreductase" evidence="3">
    <location>
        <begin position="125"/>
        <end position="228"/>
    </location>
</feature>
<dbReference type="SUPFAM" id="SSF55347">
    <property type="entry name" value="Glyceraldehyde-3-phosphate dehydrogenase-like, C-terminal domain"/>
    <property type="match status" value="1"/>
</dbReference>
<name>A0A9P5PTI3_9AGAR</name>
<dbReference type="Pfam" id="PF01408">
    <property type="entry name" value="GFO_IDH_MocA"/>
    <property type="match status" value="1"/>
</dbReference>
<evidence type="ECO:0000256" key="1">
    <source>
        <dbReference type="ARBA" id="ARBA00010928"/>
    </source>
</evidence>
<dbReference type="OrthoDB" id="446809at2759"/>
<dbReference type="PANTHER" id="PTHR43377:SF1">
    <property type="entry name" value="BILIVERDIN REDUCTASE A"/>
    <property type="match status" value="1"/>
</dbReference>
<accession>A0A9P5PTI3</accession>
<dbReference type="InterPro" id="IPR036291">
    <property type="entry name" value="NAD(P)-bd_dom_sf"/>
</dbReference>